<evidence type="ECO:0000313" key="2">
    <source>
        <dbReference type="Proteomes" id="UP000515811"/>
    </source>
</evidence>
<dbReference type="KEGG" id="drg:H9K76_18440"/>
<accession>A0A7G9RLM1</accession>
<organism evidence="1 2">
    <name type="scientific">Diaphorobacter ruginosibacter</name>
    <dbReference type="NCBI Taxonomy" id="1715720"/>
    <lineage>
        <taxon>Bacteria</taxon>
        <taxon>Pseudomonadati</taxon>
        <taxon>Pseudomonadota</taxon>
        <taxon>Betaproteobacteria</taxon>
        <taxon>Burkholderiales</taxon>
        <taxon>Comamonadaceae</taxon>
        <taxon>Diaphorobacter</taxon>
    </lineage>
</organism>
<keyword evidence="2" id="KW-1185">Reference proteome</keyword>
<dbReference type="Pfam" id="PF08748">
    <property type="entry name" value="Phage_TAC_4"/>
    <property type="match status" value="1"/>
</dbReference>
<dbReference type="AlphaFoldDB" id="A0A7G9RLM1"/>
<dbReference type="InterPro" id="IPR014859">
    <property type="entry name" value="Phage_TAC_4"/>
</dbReference>
<reference evidence="1 2" key="1">
    <citation type="submission" date="2020-08" db="EMBL/GenBank/DDBJ databases">
        <title>Genome sequence of Diaphorobacter ruginosibacter DSM 27467T.</title>
        <authorList>
            <person name="Hyun D.-W."/>
            <person name="Bae J.-W."/>
        </authorList>
    </citation>
    <scope>NUCLEOTIDE SEQUENCE [LARGE SCALE GENOMIC DNA]</scope>
    <source>
        <strain evidence="1 2">DSM 27467</strain>
    </source>
</reference>
<dbReference type="RefSeq" id="WP_187596762.1">
    <property type="nucleotide sequence ID" value="NZ_CP060714.1"/>
</dbReference>
<dbReference type="EMBL" id="CP060714">
    <property type="protein sequence ID" value="QNN56496.1"/>
    <property type="molecule type" value="Genomic_DNA"/>
</dbReference>
<evidence type="ECO:0008006" key="3">
    <source>
        <dbReference type="Google" id="ProtNLM"/>
    </source>
</evidence>
<sequence>MAKIILGKRPETFKRKVKFPMLDGSEGVITCDFVYRTKKEFGELIDLITKDAKAEEQGGDVADSLGSILSKTIGKNAEYLLQILKDWDVDAPLNQESAEQLSDELPGATAAIMETYRVAIADGRLGN</sequence>
<gene>
    <name evidence="1" type="ORF">H9K76_18440</name>
</gene>
<proteinExistence type="predicted"/>
<dbReference type="Proteomes" id="UP000515811">
    <property type="component" value="Chromosome"/>
</dbReference>
<name>A0A7G9RLM1_9BURK</name>
<protein>
    <recommendedName>
        <fullName evidence="3">Tail assembly chaperone</fullName>
    </recommendedName>
</protein>
<evidence type="ECO:0000313" key="1">
    <source>
        <dbReference type="EMBL" id="QNN56496.1"/>
    </source>
</evidence>